<feature type="transmembrane region" description="Helical" evidence="1">
    <location>
        <begin position="21"/>
        <end position="39"/>
    </location>
</feature>
<keyword evidence="1" id="KW-1133">Transmembrane helix</keyword>
<dbReference type="Gene3D" id="3.30.700.10">
    <property type="entry name" value="Glycoprotein, Type 4 Pilin"/>
    <property type="match status" value="1"/>
</dbReference>
<dbReference type="Pfam" id="PF07963">
    <property type="entry name" value="N_methyl"/>
    <property type="match status" value="1"/>
</dbReference>
<dbReference type="InterPro" id="IPR045584">
    <property type="entry name" value="Pilin-like"/>
</dbReference>
<dbReference type="RefSeq" id="WP_073471823.1">
    <property type="nucleotide sequence ID" value="NZ_FQZU01000001.1"/>
</dbReference>
<evidence type="ECO:0000313" key="2">
    <source>
        <dbReference type="EMBL" id="SHI53143.1"/>
    </source>
</evidence>
<dbReference type="Proteomes" id="UP000183994">
    <property type="component" value="Unassembled WGS sequence"/>
</dbReference>
<keyword evidence="1" id="KW-0472">Membrane</keyword>
<name>A0A1M6BWX7_9BACT</name>
<dbReference type="NCBIfam" id="TIGR02532">
    <property type="entry name" value="IV_pilin_GFxxxE"/>
    <property type="match status" value="1"/>
</dbReference>
<protein>
    <submittedName>
        <fullName evidence="2">Prepilin-type N-terminal cleavage/methylation domain-containing protein</fullName>
    </submittedName>
</protein>
<organism evidence="2 3">
    <name type="scientific">Desulfatibacillum alkenivorans DSM 16219</name>
    <dbReference type="NCBI Taxonomy" id="1121393"/>
    <lineage>
        <taxon>Bacteria</taxon>
        <taxon>Pseudomonadati</taxon>
        <taxon>Thermodesulfobacteriota</taxon>
        <taxon>Desulfobacteria</taxon>
        <taxon>Desulfobacterales</taxon>
        <taxon>Desulfatibacillaceae</taxon>
        <taxon>Desulfatibacillum</taxon>
    </lineage>
</organism>
<keyword evidence="1" id="KW-0812">Transmembrane</keyword>
<dbReference type="EMBL" id="FQZU01000001">
    <property type="protein sequence ID" value="SHI53143.1"/>
    <property type="molecule type" value="Genomic_DNA"/>
</dbReference>
<proteinExistence type="predicted"/>
<dbReference type="AlphaFoldDB" id="A0A1M6BWX7"/>
<dbReference type="SUPFAM" id="SSF54523">
    <property type="entry name" value="Pili subunits"/>
    <property type="match status" value="1"/>
</dbReference>
<accession>A0A1M6BWX7</accession>
<dbReference type="InterPro" id="IPR012902">
    <property type="entry name" value="N_methyl_site"/>
</dbReference>
<sequence>MADRVNQSTKGRQEGFSLMELMAVISLMGILFFVIVPRFEDAASAGDMDELVRLMSANVAKERETALANQSLRSLYIDFEERTYGTDGPPLTEEELMEKERQGTKISEAVTLLDVEWPGGILQTDGVAQLPINQMGYIAHAALHLEDQDGPATMVFEPFLGKARFYKGYVSLDEE</sequence>
<dbReference type="STRING" id="1121393.SAMN02745216_00090"/>
<evidence type="ECO:0000313" key="3">
    <source>
        <dbReference type="Proteomes" id="UP000183994"/>
    </source>
</evidence>
<reference evidence="3" key="1">
    <citation type="submission" date="2016-11" db="EMBL/GenBank/DDBJ databases">
        <authorList>
            <person name="Varghese N."/>
            <person name="Submissions S."/>
        </authorList>
    </citation>
    <scope>NUCLEOTIDE SEQUENCE [LARGE SCALE GENOMIC DNA]</scope>
    <source>
        <strain evidence="3">DSM 16219</strain>
    </source>
</reference>
<gene>
    <name evidence="2" type="ORF">SAMN02745216_00090</name>
</gene>
<keyword evidence="3" id="KW-1185">Reference proteome</keyword>
<evidence type="ECO:0000256" key="1">
    <source>
        <dbReference type="SAM" id="Phobius"/>
    </source>
</evidence>